<dbReference type="Proteomes" id="UP001501588">
    <property type="component" value="Unassembled WGS sequence"/>
</dbReference>
<comment type="caution">
    <text evidence="8">The sequence shown here is derived from an EMBL/GenBank/DDBJ whole genome shotgun (WGS) entry which is preliminary data.</text>
</comment>
<organism evidence="8 9">
    <name type="scientific">Craurococcus roseus</name>
    <dbReference type="NCBI Taxonomy" id="77585"/>
    <lineage>
        <taxon>Bacteria</taxon>
        <taxon>Pseudomonadati</taxon>
        <taxon>Pseudomonadota</taxon>
        <taxon>Alphaproteobacteria</taxon>
        <taxon>Acetobacterales</taxon>
        <taxon>Acetobacteraceae</taxon>
        <taxon>Craurococcus</taxon>
    </lineage>
</organism>
<dbReference type="Pfam" id="PF01593">
    <property type="entry name" value="Amino_oxidase"/>
    <property type="match status" value="1"/>
</dbReference>
<dbReference type="InterPro" id="IPR002937">
    <property type="entry name" value="Amino_oxidase"/>
</dbReference>
<evidence type="ECO:0000259" key="7">
    <source>
        <dbReference type="Pfam" id="PF01593"/>
    </source>
</evidence>
<gene>
    <name evidence="8" type="ORF">GCM10009416_48730</name>
</gene>
<comment type="catalytic activity">
    <reaction evidence="6">
        <text>L-tryptophan + O2 = indole-3-acetamide + CO2 + H2O</text>
        <dbReference type="Rhea" id="RHEA:16165"/>
        <dbReference type="ChEBI" id="CHEBI:15377"/>
        <dbReference type="ChEBI" id="CHEBI:15379"/>
        <dbReference type="ChEBI" id="CHEBI:16031"/>
        <dbReference type="ChEBI" id="CHEBI:16526"/>
        <dbReference type="ChEBI" id="CHEBI:57912"/>
        <dbReference type="EC" id="1.13.12.3"/>
    </reaction>
</comment>
<evidence type="ECO:0000313" key="9">
    <source>
        <dbReference type="Proteomes" id="UP001501588"/>
    </source>
</evidence>
<evidence type="ECO:0000256" key="2">
    <source>
        <dbReference type="ARBA" id="ARBA00005833"/>
    </source>
</evidence>
<dbReference type="EMBL" id="BAAAFZ010000101">
    <property type="protein sequence ID" value="GAA0605540.1"/>
    <property type="molecule type" value="Genomic_DNA"/>
</dbReference>
<keyword evidence="5" id="KW-0073">Auxin biosynthesis</keyword>
<evidence type="ECO:0000256" key="4">
    <source>
        <dbReference type="ARBA" id="ARBA00017871"/>
    </source>
</evidence>
<feature type="domain" description="Amine oxidase" evidence="7">
    <location>
        <begin position="16"/>
        <end position="422"/>
    </location>
</feature>
<evidence type="ECO:0000256" key="1">
    <source>
        <dbReference type="ARBA" id="ARBA00004814"/>
    </source>
</evidence>
<dbReference type="PANTHER" id="PTHR10742:SF410">
    <property type="entry name" value="LYSINE-SPECIFIC HISTONE DEMETHYLASE 2"/>
    <property type="match status" value="1"/>
</dbReference>
<proteinExistence type="inferred from homology"/>
<dbReference type="PANTHER" id="PTHR10742">
    <property type="entry name" value="FLAVIN MONOAMINE OXIDASE"/>
    <property type="match status" value="1"/>
</dbReference>
<name>A0ABN1G7J9_9PROT</name>
<reference evidence="8 9" key="1">
    <citation type="journal article" date="2019" name="Int. J. Syst. Evol. Microbiol.">
        <title>The Global Catalogue of Microorganisms (GCM) 10K type strain sequencing project: providing services to taxonomists for standard genome sequencing and annotation.</title>
        <authorList>
            <consortium name="The Broad Institute Genomics Platform"/>
            <consortium name="The Broad Institute Genome Sequencing Center for Infectious Disease"/>
            <person name="Wu L."/>
            <person name="Ma J."/>
        </authorList>
    </citation>
    <scope>NUCLEOTIDE SEQUENCE [LARGE SCALE GENOMIC DNA]</scope>
    <source>
        <strain evidence="8 9">JCM 9933</strain>
    </source>
</reference>
<comment type="pathway">
    <text evidence="1">Plant hormone metabolism; auxin biosynthesis.</text>
</comment>
<evidence type="ECO:0000256" key="5">
    <source>
        <dbReference type="ARBA" id="ARBA00023070"/>
    </source>
</evidence>
<dbReference type="EC" id="1.13.12.3" evidence="3"/>
<evidence type="ECO:0000256" key="6">
    <source>
        <dbReference type="ARBA" id="ARBA00047321"/>
    </source>
</evidence>
<protein>
    <recommendedName>
        <fullName evidence="4">Tryptophan 2-monooxygenase</fullName>
        <ecNumber evidence="3">1.13.12.3</ecNumber>
    </recommendedName>
</protein>
<accession>A0ABN1G7J9</accession>
<dbReference type="SUPFAM" id="SSF51905">
    <property type="entry name" value="FAD/NAD(P)-binding domain"/>
    <property type="match status" value="1"/>
</dbReference>
<sequence>MSSEDFDVAVVGAGAAGIAAALALRDAGLRCVVLEASGRLGGRAFTDTESLGAPFDRGAAWLHDADNNPLTPIALRQGFTLHEEPGRRRRDILLIGDRPATPEEKAAHDAAAEAWEAAAERRAAEGGPDIPLSDAVPRGGFWDATVEHWFGAIISGVEARCDSLRDYVATALVGRNPQVREGLGTLVARQAEGLDVALGTPVNVVRTGGPGGAVELEGPRGRVRARGCVVTVSTGVLAAGAIRFDPALPPAVLDAVARLPQGMVTKVALRAAGADRLDLPDFGRLGRRVEHDRDRPASWICWPFGRDHAIAYIGGEASRELAREGPGAADAFARAELARFFGPARVERAFRPGAAVTRWAEDPLFRGAYSHARVGHAGARAVLRDAAVADGRLRFAGEACHERYAGTVGGAWESGLRAARALAEALASGTGLHAGSKSAALPESKR</sequence>
<dbReference type="InterPro" id="IPR050281">
    <property type="entry name" value="Flavin_monoamine_oxidase"/>
</dbReference>
<dbReference type="SUPFAM" id="SSF54373">
    <property type="entry name" value="FAD-linked reductases, C-terminal domain"/>
    <property type="match status" value="1"/>
</dbReference>
<dbReference type="Gene3D" id="3.50.50.60">
    <property type="entry name" value="FAD/NAD(P)-binding domain"/>
    <property type="match status" value="1"/>
</dbReference>
<evidence type="ECO:0000313" key="8">
    <source>
        <dbReference type="EMBL" id="GAA0605540.1"/>
    </source>
</evidence>
<comment type="similarity">
    <text evidence="2">Belongs to the tryptophan 2-monooxygenase family.</text>
</comment>
<keyword evidence="9" id="KW-1185">Reference proteome</keyword>
<dbReference type="PRINTS" id="PR00420">
    <property type="entry name" value="RNGMNOXGNASE"/>
</dbReference>
<evidence type="ECO:0000256" key="3">
    <source>
        <dbReference type="ARBA" id="ARBA00012535"/>
    </source>
</evidence>
<dbReference type="InterPro" id="IPR036188">
    <property type="entry name" value="FAD/NAD-bd_sf"/>
</dbReference>
<dbReference type="RefSeq" id="WP_343898057.1">
    <property type="nucleotide sequence ID" value="NZ_BAAAFZ010000101.1"/>
</dbReference>